<dbReference type="PROSITE" id="PS51257">
    <property type="entry name" value="PROKAR_LIPOPROTEIN"/>
    <property type="match status" value="1"/>
</dbReference>
<dbReference type="Proteomes" id="UP000199438">
    <property type="component" value="Unassembled WGS sequence"/>
</dbReference>
<evidence type="ECO:0008006" key="3">
    <source>
        <dbReference type="Google" id="ProtNLM"/>
    </source>
</evidence>
<gene>
    <name evidence="1" type="ORF">SAMN04487907_10915</name>
</gene>
<dbReference type="InterPro" id="IPR028974">
    <property type="entry name" value="TSP_type-3_rpt"/>
</dbReference>
<evidence type="ECO:0000313" key="2">
    <source>
        <dbReference type="Proteomes" id="UP000199438"/>
    </source>
</evidence>
<accession>A0A1I1M258</accession>
<dbReference type="GO" id="GO:0005509">
    <property type="term" value="F:calcium ion binding"/>
    <property type="evidence" value="ECO:0007669"/>
    <property type="project" value="InterPro"/>
</dbReference>
<proteinExistence type="predicted"/>
<evidence type="ECO:0000313" key="1">
    <source>
        <dbReference type="EMBL" id="SFC79461.1"/>
    </source>
</evidence>
<name>A0A1I1M258_9FLAO</name>
<dbReference type="SUPFAM" id="SSF103647">
    <property type="entry name" value="TSP type-3 repeat"/>
    <property type="match status" value="1"/>
</dbReference>
<dbReference type="AlphaFoldDB" id="A0A1I1M258"/>
<dbReference type="EMBL" id="FOKV01000009">
    <property type="protein sequence ID" value="SFC79461.1"/>
    <property type="molecule type" value="Genomic_DNA"/>
</dbReference>
<keyword evidence="2" id="KW-1185">Reference proteome</keyword>
<reference evidence="2" key="1">
    <citation type="submission" date="2016-10" db="EMBL/GenBank/DDBJ databases">
        <authorList>
            <person name="Varghese N."/>
            <person name="Submissions S."/>
        </authorList>
    </citation>
    <scope>NUCLEOTIDE SEQUENCE [LARGE SCALE GENOMIC DNA]</scope>
    <source>
        <strain evidence="2">DSM 24499</strain>
    </source>
</reference>
<organism evidence="1 2">
    <name type="scientific">Zunongwangia mangrovi</name>
    <dbReference type="NCBI Taxonomy" id="1334022"/>
    <lineage>
        <taxon>Bacteria</taxon>
        <taxon>Pseudomonadati</taxon>
        <taxon>Bacteroidota</taxon>
        <taxon>Flavobacteriia</taxon>
        <taxon>Flavobacteriales</taxon>
        <taxon>Flavobacteriaceae</taxon>
        <taxon>Zunongwangia</taxon>
    </lineage>
</organism>
<dbReference type="OrthoDB" id="1159446at2"/>
<sequence>MKKILGVLSLAFLVFSCDDGDIVVTDFAIEDAELDVCGLDEKVIFAVNNDGVYESISLILDATGPINDTVNGALISEIGDHPFNLDDNNRLIYRIYDGPIDSDYFCSSVPPSTPRVVQEFISGNAGTVTISVAYTDNLDETDDTDGDGVPNNVEGFDPNLTDAEMLDTDGDGIPDYLDIDDDGDNVLTEDELNPEEGSWEEFGFLDTDGDGTPDYLDADDDGDGVPTRNEVNGNDLANLDEGQYLNPLNYDQQDGIPDYLNSEFQRDFDNPTYIENEIQRSVITEVTISGFSLRDRDGNAPDINTNVAFVMGSYNSSYTIIYERNVDTEEDDEETEVE</sequence>
<dbReference type="Gene3D" id="4.10.1080.10">
    <property type="entry name" value="TSP type-3 repeat"/>
    <property type="match status" value="1"/>
</dbReference>
<dbReference type="STRING" id="1334022.SAMN04487907_10915"/>
<dbReference type="RefSeq" id="WP_092544304.1">
    <property type="nucleotide sequence ID" value="NZ_FOKV01000009.1"/>
</dbReference>
<protein>
    <recommendedName>
        <fullName evidence="3">Thrombospondin type 3 repeat-containing protein</fullName>
    </recommendedName>
</protein>